<comment type="caution">
    <text evidence="1">The sequence shown here is derived from an EMBL/GenBank/DDBJ whole genome shotgun (WGS) entry which is preliminary data.</text>
</comment>
<evidence type="ECO:0000313" key="2">
    <source>
        <dbReference type="Proteomes" id="UP000790347"/>
    </source>
</evidence>
<dbReference type="EMBL" id="ASGP02000002">
    <property type="protein sequence ID" value="KAH9521004.1"/>
    <property type="molecule type" value="Genomic_DNA"/>
</dbReference>
<dbReference type="Proteomes" id="UP000790347">
    <property type="component" value="Unassembled WGS sequence"/>
</dbReference>
<dbReference type="AlphaFoldDB" id="A0A922L5T3"/>
<gene>
    <name evidence="1" type="ORF">DERF_004679</name>
</gene>
<sequence length="72" mass="8316">MDGYICPHFVDILPHPVQCIDRYLSRLNALTEFQPAQDANPGHSLAPLYHSDWRVFEHIQESFPLPLLSDSR</sequence>
<protein>
    <submittedName>
        <fullName evidence="1">Uncharacterized protein</fullName>
    </submittedName>
</protein>
<reference evidence="1" key="1">
    <citation type="submission" date="2013-05" db="EMBL/GenBank/DDBJ databases">
        <authorList>
            <person name="Yim A.K.Y."/>
            <person name="Chan T.F."/>
            <person name="Ji K.M."/>
            <person name="Liu X.Y."/>
            <person name="Zhou J.W."/>
            <person name="Li R.Q."/>
            <person name="Yang K.Y."/>
            <person name="Li J."/>
            <person name="Li M."/>
            <person name="Law P.T.W."/>
            <person name="Wu Y.L."/>
            <person name="Cai Z.L."/>
            <person name="Qin H."/>
            <person name="Bao Y."/>
            <person name="Leung R.K.K."/>
            <person name="Ng P.K.S."/>
            <person name="Zou J."/>
            <person name="Zhong X.J."/>
            <person name="Ran P.X."/>
            <person name="Zhong N.S."/>
            <person name="Liu Z.G."/>
            <person name="Tsui S.K.W."/>
        </authorList>
    </citation>
    <scope>NUCLEOTIDE SEQUENCE</scope>
    <source>
        <strain evidence="1">Derf</strain>
        <tissue evidence="1">Whole organism</tissue>
    </source>
</reference>
<keyword evidence="2" id="KW-1185">Reference proteome</keyword>
<proteinExistence type="predicted"/>
<reference evidence="1" key="2">
    <citation type="journal article" date="2022" name="Res Sq">
        <title>Comparative Genomics Reveals Insights into the Divergent Evolution of Astigmatic Mites and Household Pest Adaptations.</title>
        <authorList>
            <person name="Xiong Q."/>
            <person name="Wan A.T.-Y."/>
            <person name="Liu X.-Y."/>
            <person name="Fung C.S.-H."/>
            <person name="Xiao X."/>
            <person name="Malainual N."/>
            <person name="Hou J."/>
            <person name="Wang L."/>
            <person name="Wang M."/>
            <person name="Yang K."/>
            <person name="Cui Y."/>
            <person name="Leung E."/>
            <person name="Nong W."/>
            <person name="Shin S.-K."/>
            <person name="Au S."/>
            <person name="Jeong K.Y."/>
            <person name="Chew F.T."/>
            <person name="Hui J."/>
            <person name="Leung T.F."/>
            <person name="Tungtrongchitr A."/>
            <person name="Zhong N."/>
            <person name="Liu Z."/>
            <person name="Tsui S."/>
        </authorList>
    </citation>
    <scope>NUCLEOTIDE SEQUENCE</scope>
    <source>
        <strain evidence="1">Derf</strain>
        <tissue evidence="1">Whole organism</tissue>
    </source>
</reference>
<accession>A0A922L5T3</accession>
<name>A0A922L5T3_DERFA</name>
<evidence type="ECO:0000313" key="1">
    <source>
        <dbReference type="EMBL" id="KAH9521004.1"/>
    </source>
</evidence>
<organism evidence="1 2">
    <name type="scientific">Dermatophagoides farinae</name>
    <name type="common">American house dust mite</name>
    <dbReference type="NCBI Taxonomy" id="6954"/>
    <lineage>
        <taxon>Eukaryota</taxon>
        <taxon>Metazoa</taxon>
        <taxon>Ecdysozoa</taxon>
        <taxon>Arthropoda</taxon>
        <taxon>Chelicerata</taxon>
        <taxon>Arachnida</taxon>
        <taxon>Acari</taxon>
        <taxon>Acariformes</taxon>
        <taxon>Sarcoptiformes</taxon>
        <taxon>Astigmata</taxon>
        <taxon>Psoroptidia</taxon>
        <taxon>Analgoidea</taxon>
        <taxon>Pyroglyphidae</taxon>
        <taxon>Dermatophagoidinae</taxon>
        <taxon>Dermatophagoides</taxon>
    </lineage>
</organism>